<dbReference type="AlphaFoldDB" id="A0A059FJC1"/>
<dbReference type="SUPFAM" id="SSF52317">
    <property type="entry name" value="Class I glutamine amidotransferase-like"/>
    <property type="match status" value="1"/>
</dbReference>
<dbReference type="GO" id="GO:0009236">
    <property type="term" value="P:cobalamin biosynthetic process"/>
    <property type="evidence" value="ECO:0007669"/>
    <property type="project" value="UniProtKB-UniRule"/>
</dbReference>
<evidence type="ECO:0000256" key="5">
    <source>
        <dbReference type="ARBA" id="ARBA00022962"/>
    </source>
</evidence>
<dbReference type="SMR" id="A0A059FJC1"/>
<protein>
    <recommendedName>
        <fullName evidence="3 7">Cobyric acid synthase</fullName>
    </recommendedName>
</protein>
<accession>A0A059FJC1</accession>
<proteinExistence type="inferred from homology"/>
<dbReference type="Pfam" id="PF01656">
    <property type="entry name" value="CbiA"/>
    <property type="match status" value="1"/>
</dbReference>
<evidence type="ECO:0000256" key="4">
    <source>
        <dbReference type="ARBA" id="ARBA00022573"/>
    </source>
</evidence>
<dbReference type="NCBIfam" id="NF001989">
    <property type="entry name" value="PRK00784.1"/>
    <property type="match status" value="1"/>
</dbReference>
<dbReference type="PANTHER" id="PTHR21343:SF1">
    <property type="entry name" value="COBYRIC ACID SYNTHASE"/>
    <property type="match status" value="1"/>
</dbReference>
<evidence type="ECO:0000259" key="8">
    <source>
        <dbReference type="Pfam" id="PF01656"/>
    </source>
</evidence>
<dbReference type="Pfam" id="PF07685">
    <property type="entry name" value="GATase_3"/>
    <property type="match status" value="1"/>
</dbReference>
<comment type="function">
    <text evidence="6 7">Catalyzes amidations at positions B, D, E, and G on adenosylcobyrinic A,C-diamide. NH(2) groups are provided by glutamine, and one molecule of ATP is hydrogenolyzed for each amidation.</text>
</comment>
<feature type="domain" description="CobQ/CobB/MinD/ParA nucleotide binding" evidence="8">
    <location>
        <begin position="6"/>
        <end position="238"/>
    </location>
</feature>
<dbReference type="GO" id="GO:0003824">
    <property type="term" value="F:catalytic activity"/>
    <property type="evidence" value="ECO:0007669"/>
    <property type="project" value="InterPro"/>
</dbReference>
<sequence>MTARAIMIQGTGSDVGKSLLVAGFCRLAARRGLSVAPFKPQNMSNNAAATADGGEIGRAQALQARACGLDPQTDFNPVLLKPQSDCTAQVIVHGRPTATLEAADYMARRDTLRGAVLESFARLTARFDLVIVEGAGSPAEINLRDRDIANMGFARAAGVPVVLAGDIDRGGVIAALVGTKTVIDPADAAMIRAFLINKFRGDPALFEPAMADIERMTGWAGLGIVPWLSAAARLPAEDGVALEQMRPTGGGRIRIAAPMLSRIANFDDADPLRAEPSVDFFFVPPGQAIPRDVDVILLFGTKSTLGDMAFLRAQGWDHDILAHARTGGRILGICGGYQMLGQWLCDPEGVDGAAGELPGLGLLKTDTTMQGEKTVRPVTGQCARTGLPVSGYEIHAGLTRGPDAARPFLHLPEGPDGAISPDGRVEGTYVHGLFAQDAFRAAWLENVRAGASSDAAYGASVEAALDELADGLEAHLDVDRFFALAAAPGWRGAPS</sequence>
<dbReference type="GO" id="GO:0015420">
    <property type="term" value="F:ABC-type vitamin B12 transporter activity"/>
    <property type="evidence" value="ECO:0007669"/>
    <property type="project" value="UniProtKB-UniRule"/>
</dbReference>
<gene>
    <name evidence="7" type="primary">cobQ</name>
    <name evidence="10" type="ORF">HHI_13480</name>
</gene>
<dbReference type="Proteomes" id="UP000025061">
    <property type="component" value="Unassembled WGS sequence"/>
</dbReference>
<dbReference type="InterPro" id="IPR027417">
    <property type="entry name" value="P-loop_NTPase"/>
</dbReference>
<evidence type="ECO:0000256" key="3">
    <source>
        <dbReference type="ARBA" id="ARBA00019833"/>
    </source>
</evidence>
<dbReference type="EMBL" id="ARYI01000012">
    <property type="protein sequence ID" value="KCZ90553.1"/>
    <property type="molecule type" value="Genomic_DNA"/>
</dbReference>
<reference evidence="10 11" key="1">
    <citation type="submission" date="2013-04" db="EMBL/GenBank/DDBJ databases">
        <title>Hyphomonas hirschiana VP5 Genome Sequencing.</title>
        <authorList>
            <person name="Lai Q."/>
            <person name="Shao Z."/>
        </authorList>
    </citation>
    <scope>NUCLEOTIDE SEQUENCE [LARGE SCALE GENOMIC DNA]</scope>
    <source>
        <strain evidence="10 11">VP5</strain>
    </source>
</reference>
<dbReference type="PANTHER" id="PTHR21343">
    <property type="entry name" value="DETHIOBIOTIN SYNTHETASE"/>
    <property type="match status" value="1"/>
</dbReference>
<dbReference type="InterPro" id="IPR033949">
    <property type="entry name" value="CobQ_GATase1"/>
</dbReference>
<keyword evidence="11" id="KW-1185">Reference proteome</keyword>
<evidence type="ECO:0000256" key="7">
    <source>
        <dbReference type="HAMAP-Rule" id="MF_00028"/>
    </source>
</evidence>
<dbReference type="Gene3D" id="3.40.50.880">
    <property type="match status" value="1"/>
</dbReference>
<comment type="similarity">
    <text evidence="2 7">Belongs to the CobB/CobQ family. CobQ subfamily.</text>
</comment>
<dbReference type="OrthoDB" id="9808302at2"/>
<dbReference type="InterPro" id="IPR002586">
    <property type="entry name" value="CobQ/CobB/MinD/ParA_Nub-bd_dom"/>
</dbReference>
<evidence type="ECO:0000256" key="2">
    <source>
        <dbReference type="ARBA" id="ARBA00006205"/>
    </source>
</evidence>
<keyword evidence="4 7" id="KW-0169">Cobalamin biosynthesis</keyword>
<dbReference type="InterPro" id="IPR029062">
    <property type="entry name" value="Class_I_gatase-like"/>
</dbReference>
<keyword evidence="5 7" id="KW-0315">Glutamine amidotransferase</keyword>
<organism evidence="10 11">
    <name type="scientific">Hyphomonas hirschiana VP5</name>
    <dbReference type="NCBI Taxonomy" id="1280951"/>
    <lineage>
        <taxon>Bacteria</taxon>
        <taxon>Pseudomonadati</taxon>
        <taxon>Pseudomonadota</taxon>
        <taxon>Alphaproteobacteria</taxon>
        <taxon>Hyphomonadales</taxon>
        <taxon>Hyphomonadaceae</taxon>
        <taxon>Hyphomonas</taxon>
    </lineage>
</organism>
<dbReference type="Gene3D" id="3.40.50.300">
    <property type="entry name" value="P-loop containing nucleotide triphosphate hydrolases"/>
    <property type="match status" value="1"/>
</dbReference>
<dbReference type="InterPro" id="IPR047045">
    <property type="entry name" value="CobQ_N"/>
</dbReference>
<feature type="domain" description="CobB/CobQ-like glutamine amidotransferase" evidence="9">
    <location>
        <begin position="254"/>
        <end position="438"/>
    </location>
</feature>
<feature type="active site" evidence="7">
    <location>
        <position position="431"/>
    </location>
</feature>
<dbReference type="NCBIfam" id="TIGR00313">
    <property type="entry name" value="cobQ"/>
    <property type="match status" value="1"/>
</dbReference>
<dbReference type="PROSITE" id="PS51274">
    <property type="entry name" value="GATASE_COBBQ"/>
    <property type="match status" value="1"/>
</dbReference>
<dbReference type="InterPro" id="IPR004459">
    <property type="entry name" value="CobQ_synth"/>
</dbReference>
<name>A0A059FJC1_9PROT</name>
<feature type="active site" description="Nucleophile" evidence="7">
    <location>
        <position position="334"/>
    </location>
</feature>
<dbReference type="InterPro" id="IPR011698">
    <property type="entry name" value="GATase_3"/>
</dbReference>
<dbReference type="SUPFAM" id="SSF52540">
    <property type="entry name" value="P-loop containing nucleoside triphosphate hydrolases"/>
    <property type="match status" value="1"/>
</dbReference>
<evidence type="ECO:0000256" key="6">
    <source>
        <dbReference type="ARBA" id="ARBA00025166"/>
    </source>
</evidence>
<dbReference type="CDD" id="cd01750">
    <property type="entry name" value="GATase1_CobQ"/>
    <property type="match status" value="1"/>
</dbReference>
<comment type="pathway">
    <text evidence="1 7">Cofactor biosynthesis; adenosylcobalamin biosynthesis.</text>
</comment>
<evidence type="ECO:0000256" key="1">
    <source>
        <dbReference type="ARBA" id="ARBA00004953"/>
    </source>
</evidence>
<dbReference type="UniPathway" id="UPA00148"/>
<evidence type="ECO:0000313" key="11">
    <source>
        <dbReference type="Proteomes" id="UP000025061"/>
    </source>
</evidence>
<dbReference type="HAMAP" id="MF_00028">
    <property type="entry name" value="CobQ"/>
    <property type="match status" value="1"/>
</dbReference>
<dbReference type="CDD" id="cd05389">
    <property type="entry name" value="CobQ_N"/>
    <property type="match status" value="1"/>
</dbReference>
<dbReference type="RefSeq" id="WP_011647164.1">
    <property type="nucleotide sequence ID" value="NZ_ARYI01000012.1"/>
</dbReference>
<evidence type="ECO:0000313" key="10">
    <source>
        <dbReference type="EMBL" id="KCZ90553.1"/>
    </source>
</evidence>
<dbReference type="PATRIC" id="fig|1280951.3.peg.2714"/>
<comment type="caution">
    <text evidence="10">The sequence shown here is derived from an EMBL/GenBank/DDBJ whole genome shotgun (WGS) entry which is preliminary data.</text>
</comment>
<evidence type="ECO:0000259" key="9">
    <source>
        <dbReference type="Pfam" id="PF07685"/>
    </source>
</evidence>